<feature type="transmembrane region" description="Helical" evidence="2">
    <location>
        <begin position="746"/>
        <end position="766"/>
    </location>
</feature>
<dbReference type="STRING" id="27349.A0A0L6U9H3"/>
<keyword evidence="2" id="KW-0472">Membrane</keyword>
<feature type="region of interest" description="Disordered" evidence="1">
    <location>
        <begin position="781"/>
        <end position="802"/>
    </location>
</feature>
<dbReference type="VEuPathDB" id="FungiDB:VP01_867g1"/>
<evidence type="ECO:0000313" key="3">
    <source>
        <dbReference type="EMBL" id="KNZ44927.1"/>
    </source>
</evidence>
<reference evidence="3 4" key="1">
    <citation type="submission" date="2015-08" db="EMBL/GenBank/DDBJ databases">
        <title>Next Generation Sequencing and Analysis of the Genome of Puccinia sorghi L Schw, the Causal Agent of Maize Common Rust.</title>
        <authorList>
            <person name="Rochi L."/>
            <person name="Burguener G."/>
            <person name="Darino M."/>
            <person name="Turjanski A."/>
            <person name="Kreff E."/>
            <person name="Dieguez M.J."/>
            <person name="Sacco F."/>
        </authorList>
    </citation>
    <scope>NUCLEOTIDE SEQUENCE [LARGE SCALE GENOMIC DNA]</scope>
    <source>
        <strain evidence="3 4">RO10H11247</strain>
    </source>
</reference>
<keyword evidence="2" id="KW-1133">Transmembrane helix</keyword>
<name>A0A0L6U9H3_9BASI</name>
<dbReference type="EMBL" id="LAVV01014248">
    <property type="protein sequence ID" value="KNZ44927.1"/>
    <property type="molecule type" value="Genomic_DNA"/>
</dbReference>
<proteinExistence type="predicted"/>
<dbReference type="Proteomes" id="UP000037035">
    <property type="component" value="Unassembled WGS sequence"/>
</dbReference>
<organism evidence="3 4">
    <name type="scientific">Puccinia sorghi</name>
    <dbReference type="NCBI Taxonomy" id="27349"/>
    <lineage>
        <taxon>Eukaryota</taxon>
        <taxon>Fungi</taxon>
        <taxon>Dikarya</taxon>
        <taxon>Basidiomycota</taxon>
        <taxon>Pucciniomycotina</taxon>
        <taxon>Pucciniomycetes</taxon>
        <taxon>Pucciniales</taxon>
        <taxon>Pucciniaceae</taxon>
        <taxon>Puccinia</taxon>
    </lineage>
</organism>
<evidence type="ECO:0000313" key="4">
    <source>
        <dbReference type="Proteomes" id="UP000037035"/>
    </source>
</evidence>
<gene>
    <name evidence="3" type="ORF">VP01_867g1</name>
</gene>
<keyword evidence="2" id="KW-0812">Transmembrane</keyword>
<evidence type="ECO:0000256" key="2">
    <source>
        <dbReference type="SAM" id="Phobius"/>
    </source>
</evidence>
<dbReference type="AlphaFoldDB" id="A0A0L6U9H3"/>
<sequence>MMLVFQELGPPPAGRPQHASLRLRRALNMQPANPEATRPQQIQTNGEILKIQELSEIDAIRPLSFLLPFSPIYHIFNSKPTQNRCKRAFRAKKRTSTSSDYHKTEAERLRRLSNKLTGSSAQGHNSSPPHHVSFYSTILYSLLAHNIFEHDLIFFNILRPVSTAPNYLDLFMKIRLLILLLHPGQALELTDHELCLPVMNRTKSWVYQLSTHKKKQKNIKILQVTFFKKRYSPGNASPGEKIRKSHRFKVLLGLNCFIVTWRKKHNLHWINDEWFLLVMDYLAEFLSGLIKPAGRMISQFFDICLAHMQIRRMEIGKINLYLDSECEDKSTEPIQYWKSHSSQANSSQHVQKLSGCSGFECTMQKFSQPDDTSKTRLAIGTILWTLTQLIEQFKYPSLPPSNSDSLFFSPLTFRDPTRCKGSPGAYKPLLGHEYAYTPSPITLCFTREENNHHDSILNHHNTRNGNASYPFIELNFFFAQLSHVTTRTLESLHTHSAIQLAIHRYQFRCMQAEQLGDENPHMRPMSGGIDDFYSSHVNLWNISRNMQAMGPAFTTPRTSPYALLIKVPPSTSSVSSLRSRLHPIVHRGYTQRDGAPHSLDRSCGVPSIFAPLLVLIFSQSRCEALVPNVSHKLLFLYQETGGCRITLSFFPPSTHNVMAIQQTNQSKRKHFPSGYSVVLIRCQPVCRLCSSENISSPMYIPATKNLGLVVHLNWTWINSPAARHIGQRKRACKCSWARVKASRKHVLLRCFYACLFMFGSFIIWMLPLYGLAFESSPHCSSSQSLKSAGYPSSPGAKSPSPL</sequence>
<accession>A0A0L6U9H3</accession>
<evidence type="ECO:0000256" key="1">
    <source>
        <dbReference type="SAM" id="MobiDB-lite"/>
    </source>
</evidence>
<comment type="caution">
    <text evidence="3">The sequence shown here is derived from an EMBL/GenBank/DDBJ whole genome shotgun (WGS) entry which is preliminary data.</text>
</comment>
<keyword evidence="4" id="KW-1185">Reference proteome</keyword>
<protein>
    <submittedName>
        <fullName evidence="3">Uncharacterized protein</fullName>
    </submittedName>
</protein>